<evidence type="ECO:0000313" key="3">
    <source>
        <dbReference type="Proteomes" id="UP000521199"/>
    </source>
</evidence>
<keyword evidence="1" id="KW-0732">Signal</keyword>
<organism evidence="2 3">
    <name type="scientific">Chiayiivirga flava</name>
    <dbReference type="NCBI Taxonomy" id="659595"/>
    <lineage>
        <taxon>Bacteria</taxon>
        <taxon>Pseudomonadati</taxon>
        <taxon>Pseudomonadota</taxon>
        <taxon>Gammaproteobacteria</taxon>
        <taxon>Lysobacterales</taxon>
        <taxon>Lysobacteraceae</taxon>
        <taxon>Chiayiivirga</taxon>
    </lineage>
</organism>
<evidence type="ECO:0000313" key="2">
    <source>
        <dbReference type="EMBL" id="MBB5209363.1"/>
    </source>
</evidence>
<dbReference type="EMBL" id="JACHHP010000006">
    <property type="protein sequence ID" value="MBB5209363.1"/>
    <property type="molecule type" value="Genomic_DNA"/>
</dbReference>
<evidence type="ECO:0000256" key="1">
    <source>
        <dbReference type="SAM" id="SignalP"/>
    </source>
</evidence>
<dbReference type="AlphaFoldDB" id="A0A7W8G1Y0"/>
<gene>
    <name evidence="2" type="ORF">HNQ52_002932</name>
</gene>
<reference evidence="2 3" key="1">
    <citation type="submission" date="2020-08" db="EMBL/GenBank/DDBJ databases">
        <title>Genomic Encyclopedia of Type Strains, Phase IV (KMG-IV): sequencing the most valuable type-strain genomes for metagenomic binning, comparative biology and taxonomic classification.</title>
        <authorList>
            <person name="Goeker M."/>
        </authorList>
    </citation>
    <scope>NUCLEOTIDE SEQUENCE [LARGE SCALE GENOMIC DNA]</scope>
    <source>
        <strain evidence="2 3">DSM 24163</strain>
    </source>
</reference>
<name>A0A7W8G1Y0_9GAMM</name>
<sequence>MTNRLNTLCAVAAGGFLLCSGVNAQSVSISGYTDPGACANIEAPTTAIGGQYVVFLQDGTWSLSEDVSGTTTVLDSGTWVSGSFSASNYEIRAVGTLYYDHESGGGSSCQDPDNYYETSYNSGWSTLVPSFLQPATGVYTQKDAFCYWAQDINGFTGTFQIRQISNHSNTDTISVNLCARGYAY</sequence>
<protein>
    <recommendedName>
        <fullName evidence="4">Secreted protein</fullName>
    </recommendedName>
</protein>
<accession>A0A7W8G1Y0</accession>
<comment type="caution">
    <text evidence="2">The sequence shown here is derived from an EMBL/GenBank/DDBJ whole genome shotgun (WGS) entry which is preliminary data.</text>
</comment>
<proteinExistence type="predicted"/>
<dbReference type="RefSeq" id="WP_183961909.1">
    <property type="nucleotide sequence ID" value="NZ_JACHHP010000006.1"/>
</dbReference>
<feature type="signal peptide" evidence="1">
    <location>
        <begin position="1"/>
        <end position="24"/>
    </location>
</feature>
<dbReference type="Proteomes" id="UP000521199">
    <property type="component" value="Unassembled WGS sequence"/>
</dbReference>
<keyword evidence="3" id="KW-1185">Reference proteome</keyword>
<evidence type="ECO:0008006" key="4">
    <source>
        <dbReference type="Google" id="ProtNLM"/>
    </source>
</evidence>
<feature type="chain" id="PRO_5031556387" description="Secreted protein" evidence="1">
    <location>
        <begin position="25"/>
        <end position="184"/>
    </location>
</feature>